<feature type="domain" description="AMP-binding enzyme C-terminal" evidence="2">
    <location>
        <begin position="401"/>
        <end position="474"/>
    </location>
</feature>
<reference evidence="3" key="1">
    <citation type="submission" date="2023-10" db="EMBL/GenBank/DDBJ databases">
        <title>Development of a sustainable strategy for remediation of hydrocarbon-contaminated territories based on the waste exchange concept.</title>
        <authorList>
            <person name="Krivoruchko A."/>
        </authorList>
    </citation>
    <scope>NUCLEOTIDE SEQUENCE</scope>
    <source>
        <strain evidence="3">IEGM 68</strain>
    </source>
</reference>
<evidence type="ECO:0000259" key="1">
    <source>
        <dbReference type="Pfam" id="PF00501"/>
    </source>
</evidence>
<dbReference type="Pfam" id="PF13193">
    <property type="entry name" value="AMP-binding_C"/>
    <property type="match status" value="1"/>
</dbReference>
<feature type="domain" description="AMP-dependent synthetase/ligase" evidence="1">
    <location>
        <begin position="12"/>
        <end position="345"/>
    </location>
</feature>
<dbReference type="PANTHER" id="PTHR43767:SF1">
    <property type="entry name" value="NONRIBOSOMAL PEPTIDE SYNTHASE PES1 (EUROFUNG)-RELATED"/>
    <property type="match status" value="1"/>
</dbReference>
<gene>
    <name evidence="3" type="ORF">R4315_14515</name>
</gene>
<dbReference type="InterPro" id="IPR000873">
    <property type="entry name" value="AMP-dep_synth/lig_dom"/>
</dbReference>
<evidence type="ECO:0000313" key="3">
    <source>
        <dbReference type="EMBL" id="MDV7265747.1"/>
    </source>
</evidence>
<comment type="caution">
    <text evidence="3">The sequence shown here is derived from an EMBL/GenBank/DDBJ whole genome shotgun (WGS) entry which is preliminary data.</text>
</comment>
<dbReference type="AlphaFoldDB" id="A0AAE5A6M4"/>
<sequence length="488" mass="53211">MSSSTEYASIVQAQARKCPERVALEFRNETWTYGRLETSIVEATNALRRLGVKPGDRVALLLESTPTYVVCQFAIARLGATFVTPNPSWTVHETRHALEAANVRVSIVDADHGRHSLDGSSIIQTADIVRSNESEPAEDGDSRLGPTSELFIPFSSGTTGFPKGVIHTVGSVDGAIDQLIRHTELGPDDHLQVSIPLCHIFGTTMLSAALKVGARVTLFERFDFDECIGQLRTGNVTVWPLAGSVAHRLSRRGDLSVDDFPALRFFMWGGSPVPAELARRITDATGVGFLCSYGMTEAMMVTFNPVDDPSRWSLDSPGFATEGTELRLGDDNELEVRGPSVATGYTLATDDVAAPAESPFSEDGWFRTGDIARIDSTGRVWIVDRKKDMIKVSGFQVAPVEVETELLRHPAVLDAAVVAESDERTGQRVVGYIVTSEQIDMDRLRDAASERLASYKVPSEIRIVDAIPRTNTGKLQRARLTAVPIENP</sequence>
<dbReference type="GO" id="GO:0016878">
    <property type="term" value="F:acid-thiol ligase activity"/>
    <property type="evidence" value="ECO:0007669"/>
    <property type="project" value="UniProtKB-ARBA"/>
</dbReference>
<protein>
    <submittedName>
        <fullName evidence="3">Class I adenylate-forming enzyme family protein</fullName>
    </submittedName>
</protein>
<dbReference type="InterPro" id="IPR042099">
    <property type="entry name" value="ANL_N_sf"/>
</dbReference>
<accession>A0AAE5A6M4</accession>
<evidence type="ECO:0000259" key="2">
    <source>
        <dbReference type="Pfam" id="PF13193"/>
    </source>
</evidence>
<dbReference type="PROSITE" id="PS00455">
    <property type="entry name" value="AMP_BINDING"/>
    <property type="match status" value="1"/>
</dbReference>
<dbReference type="Gene3D" id="3.30.300.30">
    <property type="match status" value="1"/>
</dbReference>
<dbReference type="Gene3D" id="3.40.50.12780">
    <property type="entry name" value="N-terminal domain of ligase-like"/>
    <property type="match status" value="1"/>
</dbReference>
<dbReference type="Proteomes" id="UP001185863">
    <property type="component" value="Unassembled WGS sequence"/>
</dbReference>
<dbReference type="Pfam" id="PF00501">
    <property type="entry name" value="AMP-binding"/>
    <property type="match status" value="1"/>
</dbReference>
<dbReference type="InterPro" id="IPR050237">
    <property type="entry name" value="ATP-dep_AMP-bd_enzyme"/>
</dbReference>
<organism evidence="3 4">
    <name type="scientific">Rhodococcus oxybenzonivorans</name>
    <dbReference type="NCBI Taxonomy" id="1990687"/>
    <lineage>
        <taxon>Bacteria</taxon>
        <taxon>Bacillati</taxon>
        <taxon>Actinomycetota</taxon>
        <taxon>Actinomycetes</taxon>
        <taxon>Mycobacteriales</taxon>
        <taxon>Nocardiaceae</taxon>
        <taxon>Rhodococcus</taxon>
    </lineage>
</organism>
<dbReference type="SUPFAM" id="SSF56801">
    <property type="entry name" value="Acetyl-CoA synthetase-like"/>
    <property type="match status" value="1"/>
</dbReference>
<dbReference type="EMBL" id="JAWLUP010000031">
    <property type="protein sequence ID" value="MDV7265747.1"/>
    <property type="molecule type" value="Genomic_DNA"/>
</dbReference>
<dbReference type="RefSeq" id="WP_317743492.1">
    <property type="nucleotide sequence ID" value="NZ_JAWLUP010000031.1"/>
</dbReference>
<dbReference type="PANTHER" id="PTHR43767">
    <property type="entry name" value="LONG-CHAIN-FATTY-ACID--COA LIGASE"/>
    <property type="match status" value="1"/>
</dbReference>
<dbReference type="InterPro" id="IPR020845">
    <property type="entry name" value="AMP-binding_CS"/>
</dbReference>
<evidence type="ECO:0000313" key="4">
    <source>
        <dbReference type="Proteomes" id="UP001185863"/>
    </source>
</evidence>
<proteinExistence type="predicted"/>
<dbReference type="InterPro" id="IPR025110">
    <property type="entry name" value="AMP-bd_C"/>
</dbReference>
<dbReference type="InterPro" id="IPR045851">
    <property type="entry name" value="AMP-bd_C_sf"/>
</dbReference>
<name>A0AAE5A6M4_9NOCA</name>